<sequence>MGTVYKTPTLPNHQVLYPTNNPWNIYPTNVPGVYPTGFPKVNPTKLPGMLASHLAGINFPNLPGIQPSQFPGFNPSKLPGMLASHLPGMNFPNLPGIQPSQFPGFNPSKLPGIMPSKFPGFNPSNLPGIMPSKFPGYNPTNLPGMVPSKFPGYNPTNLPGMMPSQFPGFYPSNLPGMMPSKFPGYNPTNLPGMMPSRVLGGHSAWQNINPTGAFPSLGTAGFHGHIPGRTMPTITDISTIPVFQEARNMPPVSCVNSLAYGGSSPDLLDTQAKLINYRRNLSGDKLALFQTLTGSPDYDLSIFTEDILDEALEHLLQMYPTERDIFFDPRAFLADPTNFLDIDYIEHVFAGWIPKIRLLQTRDVMCDIQALVPYELQGELCDHLLDESVTAIETTLMNERCADCTALLVLERWDGNHTGKVEGIKGRALYAKLRQVWPDWDIYMLRFTPKAVQPSDIDRIDPSNFGDSMQLMVLMEEYVQQRLSSAVKTRIALKLEEAYGPFPTWSPMLHYVVGHYIMFLPATELEDKLEPAMFVDIDIMPEDIQSKDRKRQSFYSLLAWKTADWLSDPRNVPIEFATASLDVKTKFFCLVTKYAALPHLYGTVFGTDIINHGMAECRHYHIDYSQMDFLVDAATSDPGFVWTANAMVDLDPLMPAVPASILKNISAMELKAYWEEKDAEFPVSSVRIFDIDFSYDR</sequence>
<comment type="caution">
    <text evidence="1">The sequence shown here is derived from an EMBL/GenBank/DDBJ whole genome shotgun (WGS) entry which is preliminary data.</text>
</comment>
<evidence type="ECO:0000313" key="1">
    <source>
        <dbReference type="EMBL" id="GFR87830.1"/>
    </source>
</evidence>
<protein>
    <submittedName>
        <fullName evidence="1">Endo-1,4-beta-xylanase B-like</fullName>
    </submittedName>
</protein>
<name>A0AAV4GU03_9GAST</name>
<dbReference type="Proteomes" id="UP000762676">
    <property type="component" value="Unassembled WGS sequence"/>
</dbReference>
<evidence type="ECO:0000313" key="2">
    <source>
        <dbReference type="Proteomes" id="UP000762676"/>
    </source>
</evidence>
<dbReference type="AlphaFoldDB" id="A0AAV4GU03"/>
<dbReference type="EMBL" id="BMAT01012198">
    <property type="protein sequence ID" value="GFR87830.1"/>
    <property type="molecule type" value="Genomic_DNA"/>
</dbReference>
<keyword evidence="2" id="KW-1185">Reference proteome</keyword>
<accession>A0AAV4GU03</accession>
<reference evidence="1 2" key="1">
    <citation type="journal article" date="2021" name="Elife">
        <title>Chloroplast acquisition without the gene transfer in kleptoplastic sea slugs, Plakobranchus ocellatus.</title>
        <authorList>
            <person name="Maeda T."/>
            <person name="Takahashi S."/>
            <person name="Yoshida T."/>
            <person name="Shimamura S."/>
            <person name="Takaki Y."/>
            <person name="Nagai Y."/>
            <person name="Toyoda A."/>
            <person name="Suzuki Y."/>
            <person name="Arimoto A."/>
            <person name="Ishii H."/>
            <person name="Satoh N."/>
            <person name="Nishiyama T."/>
            <person name="Hasebe M."/>
            <person name="Maruyama T."/>
            <person name="Minagawa J."/>
            <person name="Obokata J."/>
            <person name="Shigenobu S."/>
        </authorList>
    </citation>
    <scope>NUCLEOTIDE SEQUENCE [LARGE SCALE GENOMIC DNA]</scope>
</reference>
<proteinExistence type="predicted"/>
<organism evidence="1 2">
    <name type="scientific">Elysia marginata</name>
    <dbReference type="NCBI Taxonomy" id="1093978"/>
    <lineage>
        <taxon>Eukaryota</taxon>
        <taxon>Metazoa</taxon>
        <taxon>Spiralia</taxon>
        <taxon>Lophotrochozoa</taxon>
        <taxon>Mollusca</taxon>
        <taxon>Gastropoda</taxon>
        <taxon>Heterobranchia</taxon>
        <taxon>Euthyneura</taxon>
        <taxon>Panpulmonata</taxon>
        <taxon>Sacoglossa</taxon>
        <taxon>Placobranchoidea</taxon>
        <taxon>Plakobranchidae</taxon>
        <taxon>Elysia</taxon>
    </lineage>
</organism>
<gene>
    <name evidence="1" type="ORF">ElyMa_006086400</name>
</gene>